<name>A0A1B0CV15_LUTLO</name>
<proteinExistence type="predicted"/>
<evidence type="ECO:0000313" key="1">
    <source>
        <dbReference type="EnsemblMetazoa" id="LLOJ008800-PA"/>
    </source>
</evidence>
<dbReference type="EnsemblMetazoa" id="LLOJ008800-RA">
    <property type="protein sequence ID" value="LLOJ008800-PA"/>
    <property type="gene ID" value="LLOJ008800"/>
</dbReference>
<protein>
    <submittedName>
        <fullName evidence="1">Uncharacterized protein</fullName>
    </submittedName>
</protein>
<dbReference type="EMBL" id="AJWK01029992">
    <property type="status" value="NOT_ANNOTATED_CDS"/>
    <property type="molecule type" value="Genomic_DNA"/>
</dbReference>
<dbReference type="Proteomes" id="UP000092461">
    <property type="component" value="Unassembled WGS sequence"/>
</dbReference>
<reference evidence="1" key="1">
    <citation type="submission" date="2020-05" db="UniProtKB">
        <authorList>
            <consortium name="EnsemblMetazoa"/>
        </authorList>
    </citation>
    <scope>IDENTIFICATION</scope>
    <source>
        <strain evidence="1">Jacobina</strain>
    </source>
</reference>
<evidence type="ECO:0000313" key="2">
    <source>
        <dbReference type="Proteomes" id="UP000092461"/>
    </source>
</evidence>
<accession>A0A1B0CV15</accession>
<keyword evidence="2" id="KW-1185">Reference proteome</keyword>
<sequence length="87" mass="10284">MEINKVALRSTPILKQKGTPCVLESDMKHSTAFTCHEETPQYQSLLDNGAKNILKCYCECCKKFYLHRRDRTYRMLDRIVFHSDIDR</sequence>
<dbReference type="AlphaFoldDB" id="A0A1B0CV15"/>
<dbReference type="VEuPathDB" id="VectorBase:LLOJ008800"/>
<organism evidence="1 2">
    <name type="scientific">Lutzomyia longipalpis</name>
    <name type="common">Sand fly</name>
    <dbReference type="NCBI Taxonomy" id="7200"/>
    <lineage>
        <taxon>Eukaryota</taxon>
        <taxon>Metazoa</taxon>
        <taxon>Ecdysozoa</taxon>
        <taxon>Arthropoda</taxon>
        <taxon>Hexapoda</taxon>
        <taxon>Insecta</taxon>
        <taxon>Pterygota</taxon>
        <taxon>Neoptera</taxon>
        <taxon>Endopterygota</taxon>
        <taxon>Diptera</taxon>
        <taxon>Nematocera</taxon>
        <taxon>Psychodoidea</taxon>
        <taxon>Psychodidae</taxon>
        <taxon>Lutzomyia</taxon>
        <taxon>Lutzomyia</taxon>
    </lineage>
</organism>